<name>A0A412KN96_9FIRM</name>
<dbReference type="EMBL" id="QRVU01000033">
    <property type="protein sequence ID" value="RGS70349.1"/>
    <property type="molecule type" value="Genomic_DNA"/>
</dbReference>
<comment type="caution">
    <text evidence="1">The sequence shown here is derived from an EMBL/GenBank/DDBJ whole genome shotgun (WGS) entry which is preliminary data.</text>
</comment>
<gene>
    <name evidence="1" type="ORF">DWX78_07900</name>
</gene>
<protein>
    <submittedName>
        <fullName evidence="1">Glycosyltransferase</fullName>
    </submittedName>
</protein>
<dbReference type="SUPFAM" id="SSF53756">
    <property type="entry name" value="UDP-Glycosyltransferase/glycogen phosphorylase"/>
    <property type="match status" value="1"/>
</dbReference>
<dbReference type="PANTHER" id="PTHR12526">
    <property type="entry name" value="GLYCOSYLTRANSFERASE"/>
    <property type="match status" value="1"/>
</dbReference>
<proteinExistence type="predicted"/>
<dbReference type="AlphaFoldDB" id="A0A412KN96"/>
<keyword evidence="1" id="KW-0808">Transferase</keyword>
<dbReference type="Gene3D" id="3.40.50.2000">
    <property type="entry name" value="Glycogen Phosphorylase B"/>
    <property type="match status" value="1"/>
</dbReference>
<dbReference type="PANTHER" id="PTHR12526:SF630">
    <property type="entry name" value="GLYCOSYLTRANSFERASE"/>
    <property type="match status" value="1"/>
</dbReference>
<accession>A0A412KN96</accession>
<dbReference type="Proteomes" id="UP000285981">
    <property type="component" value="Unassembled WGS sequence"/>
</dbReference>
<organism evidence="1 2">
    <name type="scientific">Dorea formicigenerans</name>
    <dbReference type="NCBI Taxonomy" id="39486"/>
    <lineage>
        <taxon>Bacteria</taxon>
        <taxon>Bacillati</taxon>
        <taxon>Bacillota</taxon>
        <taxon>Clostridia</taxon>
        <taxon>Lachnospirales</taxon>
        <taxon>Lachnospiraceae</taxon>
        <taxon>Dorea</taxon>
    </lineage>
</organism>
<reference evidence="1 2" key="1">
    <citation type="submission" date="2018-08" db="EMBL/GenBank/DDBJ databases">
        <title>A genome reference for cultivated species of the human gut microbiota.</title>
        <authorList>
            <person name="Zou Y."/>
            <person name="Xue W."/>
            <person name="Luo G."/>
        </authorList>
    </citation>
    <scope>NUCLEOTIDE SEQUENCE [LARGE SCALE GENOMIC DNA]</scope>
    <source>
        <strain evidence="1 2">AF21-25</strain>
    </source>
</reference>
<sequence>MNENENKNGHSKDLIYVSSIPWDFSWHRQQEMMSYLAEHGFRVLFVEPCSKKHPFQKLLRQVKENVWRLRPCGLPYERCLKTVNCLNAKLSRTDIRETAGRLHFRAPIIWLDRVHGFDFKYFQKNSFVVYDLVDEILAFGRVRNNRMLLELENQVLKRADILLSSSQTLMERKIKQSGREGKSLFLPNGVECSRFSIEAKKVTKQNPTIGFIGHISKRSINYNLVQSVAAARPDWTLLFVGPGTEEDKNALKEGYPNIVIQDSVSGTEVPRVIREFDIGMIPYNTEKEDMDYVFPRKACEYLASGKPVISTRLREIAVLEPYVSIADDADSFVDQVERILRTNVAAEQRREFCGQFDWNCLMKNMIDSIFTVGERNE</sequence>
<dbReference type="RefSeq" id="WP_117981042.1">
    <property type="nucleotide sequence ID" value="NZ_QRWS01000023.1"/>
</dbReference>
<dbReference type="Pfam" id="PF13692">
    <property type="entry name" value="Glyco_trans_1_4"/>
    <property type="match status" value="1"/>
</dbReference>
<dbReference type="GO" id="GO:0016740">
    <property type="term" value="F:transferase activity"/>
    <property type="evidence" value="ECO:0007669"/>
    <property type="project" value="UniProtKB-KW"/>
</dbReference>
<evidence type="ECO:0000313" key="2">
    <source>
        <dbReference type="Proteomes" id="UP000285981"/>
    </source>
</evidence>
<evidence type="ECO:0000313" key="1">
    <source>
        <dbReference type="EMBL" id="RGS70349.1"/>
    </source>
</evidence>